<dbReference type="GO" id="GO:0038127">
    <property type="term" value="P:ERBB signaling pathway"/>
    <property type="evidence" value="ECO:0007669"/>
    <property type="project" value="UniProtKB-ARBA"/>
</dbReference>
<keyword evidence="4" id="KW-0808">Transferase</keyword>
<name>A0AA85IPQ6_TRIRE</name>
<dbReference type="SUPFAM" id="SSF52058">
    <property type="entry name" value="L domain-like"/>
    <property type="match status" value="2"/>
</dbReference>
<dbReference type="InterPro" id="IPR050122">
    <property type="entry name" value="RTK"/>
</dbReference>
<evidence type="ECO:0000313" key="19">
    <source>
        <dbReference type="WBParaSite" id="TREG1_111680.1"/>
    </source>
</evidence>
<reference evidence="18" key="1">
    <citation type="submission" date="2022-06" db="EMBL/GenBank/DDBJ databases">
        <authorList>
            <person name="Berger JAMES D."/>
            <person name="Berger JAMES D."/>
        </authorList>
    </citation>
    <scope>NUCLEOTIDE SEQUENCE [LARGE SCALE GENOMIC DNA]</scope>
</reference>
<dbReference type="Gene3D" id="3.80.20.20">
    <property type="entry name" value="Receptor L-domain"/>
    <property type="match status" value="2"/>
</dbReference>
<evidence type="ECO:0000256" key="16">
    <source>
        <dbReference type="SAM" id="Phobius"/>
    </source>
</evidence>
<evidence type="ECO:0000256" key="5">
    <source>
        <dbReference type="ARBA" id="ARBA00022692"/>
    </source>
</evidence>
<dbReference type="PRINTS" id="PR00109">
    <property type="entry name" value="TYRKINASE"/>
</dbReference>
<sequence>MFTIFLLNRTFSILSLLLILLLLLGIIQNFVEVENNNHNNNENQKKFIKSSNKLTENAFDKLLYAFVQKYKTTTVQQQKETPVEKIVNSSMKSIQVDVNEQSSSALRPVNVDGDQNDGNDGSHNADDDAGAEEEDDDDDNLTHGNNPQHINYFRYNPKYENKTVCKSEYTWRDITLPWRILMKNLNPQCTHLLGNLIISGLDQEDDVTLLENIEEISGYLVIYGVGRKELRLPHLRLIRGLDYVPFKSRKVALLVVSNYKRSNEHWSESSESDSSKVTMETITQSSDESIKAEQESLQHLQILEMTSLISIVQHGIYFYDNPGLCYTPFTLKWDEMVESSELQTIDLVAIHSNANIHLWYEYCRCKYLNLCINNKGNNQTTTDSPFSSSPPSSSSSSSLSPPSSFLFNASQTQFEETLNELSKPTDDSAKHHHQQQQQRKRRIKKRDINMSTEQHEDTINTTQMNDQNSTNTPSEIQTTDSPTETTSENLSEHPKMEQSTLNQSEESNTILYSSESISTNEAEVPQSRNFLEGDMLMTKIGAKLDDLYRDNNDLTSEEIHDETTDTVVETSSYESLLSTSSDTTVTYSDEAQSTTPTAVENMTTEYSTVHLINHTTTGQSYSYENDTFSTTASTTTMTITEQKTTATTMDALIMPENSSIQANTTTTTTRNPNETSIIYPTVEPPNLPCHLVCPAIQGKRYCWGPGPDQCQAVHKCQVHLCEGSNWCFRARSYTYNKETSTHHSRRIHSGTNYGYAREQCCHSECAAGCHGPRAQDCNACLRQSNRGICTNSCPASKVYNKSTYTWKENPDGLLTLGSICVKSCPKAYLRDGDHCVTKCARPGYFAYHGECLPCPNSICPKICTLKEIESIKGVDYLRRKSLRAMENCTLFEGDIKLSMQSFIGDPFYNLSQADEGVQWKDLVIGLSKLEHITGSLYISAGSHAPWLTNLTFLSNVKIISGVSPNIQKTRTININLNHHLEFLGMTSLRKLGHPSLLITGNPRLCYVDTIDWTSLMTDELISPQASLYDNGDRRLLLFKKSLKSDVTTDNYWSTQISLPNRKTLRRRRPLKDSAIFVGGNAHFEFCRGRGAMCDEVCQSDTGCWGPGIQFCFHCKYWSVEHVGGQLCVQKCDDVPGFYTPFGKGIENGTDIVNQEEVLNVESNTLTTLESTSTTNILSNEITETTEISSRPQNIENKPSNHHILPSMQCQKCSPMCQLQKNTCYGPNDDQCVGGCQEVQDGPFCRAYCPPNKYADSTSKQCMECSTACTPPIDTGEDNVSINGKHFNQINGLTMQHHCSGSGDWPGIGGCYFCKRTVLNLEPKDSHHHLKCVNSCPFGTYLHVINLHHRGGSSVYPQSTVNLHMKKKGINESTETTTTTPTTTKTTDLLFTHFPWSQTDAGLFHKFSTKIIEELANWLVNHTQPKLYGLAQICLPCNEQCYKEMSISMRKSIHQIGLSSVACYGPSPEQCVRCANANYQGRCVSACPIGTFPQKRFLSNLDFSQPNYLHTNRQSLDSVKSSVNWSECLPCHKECENGCTGSTAKECTRCRHVKVYLDSGMNSWLCNHTCPEFNPYKIQDIRTGDIVCSNDPYKIHIVVVVSAYNDSQATRDYLTSTGTIPILVEQLTDNNSEAIYLIGQFLHNRYLSTEMAGLLSALSALLIMLALIACIIYWTIRTRMKYIKIDTTEIEHDASKDEKTSATCLMRCEKFWTQGQPRPTVVKKAKEERRRTRGRDNQSGRSKFSFKDKLLNTLEWNNNGSQIRGGGGGIKSMETKEKTMEVLNEEISPMLLSNTLKPNMATLRIITESELIRGPSIGSGAFGTVYCGVWCPKLSKSKIDTLNDACSTVTTATTANGASPSTPSAATAAGTPCLSTSFSYDVNKQTNDMESLSTSTDENYFNLHIPVAIKVLSDSADPQTNKELLEEAKVMATVDHPCCVRFLALCLTSKLQLITQFLPMGSLLEFVKTRWDTIEVSSLFQWSEQIASGMAYLSSRGIIHRDLAARNVLVQSKDQVQITDFGLAKCLDTNNSEYHASGGRMPIKWLAIECIHDRIFSSKSDVWAYGVTLWEMCTFGQRPYENIPARDLLSFLEKGNRLPQPETTSLDFYCLMLQCWHTDPNYRPTFKELCLVLCEMKATPSRYLFIMPELRLYNSNSSQQTSTSQSAFEFLSSRLSDIVIPSSPLPSQPLPTQSILPTNPTNHQTDLSHELTNHDEYTNYTDYNEYTQLHYDWIKNLYINSRANLFPDCFSTLLDNYNNYLIGTNISNSDHNKYNNFNTKYQNNYIKFQNKVFELPRQNQVFNDQGIKKCRRAAAADDDDGNTDSVRCLINNDENTSVHASPRQQEYTNIEKADNKDLEYLEIGLQQQQQRESTEDNLLPLLKNDQCGIFTFNT</sequence>
<dbReference type="InterPro" id="IPR000719">
    <property type="entry name" value="Prot_kinase_dom"/>
</dbReference>
<dbReference type="PANTHER" id="PTHR24416">
    <property type="entry name" value="TYROSINE-PROTEIN KINASE RECEPTOR"/>
    <property type="match status" value="1"/>
</dbReference>
<dbReference type="PROSITE" id="PS00109">
    <property type="entry name" value="PROTEIN_KINASE_TYR"/>
    <property type="match status" value="1"/>
</dbReference>
<comment type="subcellular location">
    <subcellularLocation>
        <location evidence="1">Membrane</location>
        <topology evidence="1">Single-pass type I membrane protein</topology>
    </subcellularLocation>
</comment>
<dbReference type="SUPFAM" id="SSF57184">
    <property type="entry name" value="Growth factor receptor domain"/>
    <property type="match status" value="3"/>
</dbReference>
<evidence type="ECO:0000256" key="10">
    <source>
        <dbReference type="ARBA" id="ARBA00023136"/>
    </source>
</evidence>
<feature type="domain" description="Protein kinase" evidence="17">
    <location>
        <begin position="1810"/>
        <end position="2145"/>
    </location>
</feature>
<feature type="compositionally biased region" description="Polar residues" evidence="15">
    <location>
        <begin position="276"/>
        <end position="285"/>
    </location>
</feature>
<feature type="region of interest" description="Disordered" evidence="15">
    <location>
        <begin position="99"/>
        <end position="150"/>
    </location>
</feature>
<evidence type="ECO:0000256" key="8">
    <source>
        <dbReference type="ARBA" id="ARBA00022840"/>
    </source>
</evidence>
<keyword evidence="6" id="KW-0547">Nucleotide-binding</keyword>
<evidence type="ECO:0000256" key="13">
    <source>
        <dbReference type="ARBA" id="ARBA00023180"/>
    </source>
</evidence>
<feature type="compositionally biased region" description="Polar residues" evidence="15">
    <location>
        <begin position="459"/>
        <end position="489"/>
    </location>
</feature>
<feature type="compositionally biased region" description="Low complexity" evidence="15">
    <location>
        <begin position="109"/>
        <end position="121"/>
    </location>
</feature>
<evidence type="ECO:0000256" key="7">
    <source>
        <dbReference type="ARBA" id="ARBA00022777"/>
    </source>
</evidence>
<evidence type="ECO:0000256" key="9">
    <source>
        <dbReference type="ARBA" id="ARBA00022989"/>
    </source>
</evidence>
<dbReference type="SMART" id="SM00219">
    <property type="entry name" value="TyrKc"/>
    <property type="match status" value="1"/>
</dbReference>
<evidence type="ECO:0000256" key="11">
    <source>
        <dbReference type="ARBA" id="ARBA00023137"/>
    </source>
</evidence>
<keyword evidence="3" id="KW-0597">Phosphoprotein</keyword>
<dbReference type="InterPro" id="IPR000494">
    <property type="entry name" value="Rcpt_L-dom"/>
</dbReference>
<dbReference type="SMART" id="SM00261">
    <property type="entry name" value="FU"/>
    <property type="match status" value="5"/>
</dbReference>
<keyword evidence="8" id="KW-0067">ATP-binding</keyword>
<feature type="region of interest" description="Disordered" evidence="15">
    <location>
        <begin position="1718"/>
        <end position="1741"/>
    </location>
</feature>
<dbReference type="SUPFAM" id="SSF56112">
    <property type="entry name" value="Protein kinase-like (PK-like)"/>
    <property type="match status" value="1"/>
</dbReference>
<keyword evidence="7" id="KW-0418">Kinase</keyword>
<feature type="compositionally biased region" description="Basic residues" evidence="15">
    <location>
        <begin position="430"/>
        <end position="445"/>
    </location>
</feature>
<dbReference type="GO" id="GO:0043066">
    <property type="term" value="P:negative regulation of apoptotic process"/>
    <property type="evidence" value="ECO:0007669"/>
    <property type="project" value="TreeGrafter"/>
</dbReference>
<keyword evidence="12" id="KW-0675">Receptor</keyword>
<evidence type="ECO:0000256" key="1">
    <source>
        <dbReference type="ARBA" id="ARBA00004479"/>
    </source>
</evidence>
<evidence type="ECO:0000256" key="2">
    <source>
        <dbReference type="ARBA" id="ARBA00011902"/>
    </source>
</evidence>
<dbReference type="InterPro" id="IPR011009">
    <property type="entry name" value="Kinase-like_dom_sf"/>
</dbReference>
<dbReference type="Gene3D" id="2.10.220.10">
    <property type="entry name" value="Hormone Receptor, Insulin-like Growth Factor Receptor 1, Chain A, domain 2"/>
    <property type="match status" value="4"/>
</dbReference>
<evidence type="ECO:0000256" key="12">
    <source>
        <dbReference type="ARBA" id="ARBA00023170"/>
    </source>
</evidence>
<comment type="catalytic activity">
    <reaction evidence="14">
        <text>L-tyrosyl-[protein] + ATP = O-phospho-L-tyrosyl-[protein] + ADP + H(+)</text>
        <dbReference type="Rhea" id="RHEA:10596"/>
        <dbReference type="Rhea" id="RHEA-COMP:10136"/>
        <dbReference type="Rhea" id="RHEA-COMP:20101"/>
        <dbReference type="ChEBI" id="CHEBI:15378"/>
        <dbReference type="ChEBI" id="CHEBI:30616"/>
        <dbReference type="ChEBI" id="CHEBI:46858"/>
        <dbReference type="ChEBI" id="CHEBI:61978"/>
        <dbReference type="ChEBI" id="CHEBI:456216"/>
        <dbReference type="EC" id="2.7.10.1"/>
    </reaction>
</comment>
<dbReference type="Pfam" id="PF14843">
    <property type="entry name" value="GF_recep_IV"/>
    <property type="match status" value="1"/>
</dbReference>
<keyword evidence="10 16" id="KW-0472">Membrane</keyword>
<feature type="compositionally biased region" description="Basic and acidic residues" evidence="15">
    <location>
        <begin position="1723"/>
        <end position="1737"/>
    </location>
</feature>
<feature type="region of interest" description="Disordered" evidence="15">
    <location>
        <begin position="266"/>
        <end position="285"/>
    </location>
</feature>
<dbReference type="WBParaSite" id="TREG1_111680.1">
    <property type="protein sequence ID" value="TREG1_111680.1"/>
    <property type="gene ID" value="TREG1_111680"/>
</dbReference>
<dbReference type="InterPro" id="IPR008266">
    <property type="entry name" value="Tyr_kinase_AS"/>
</dbReference>
<dbReference type="InterPro" id="IPR032778">
    <property type="entry name" value="GF_recep_IV"/>
</dbReference>
<dbReference type="Gene3D" id="3.30.200.20">
    <property type="entry name" value="Phosphorylase Kinase, domain 1"/>
    <property type="match status" value="2"/>
</dbReference>
<evidence type="ECO:0000256" key="14">
    <source>
        <dbReference type="ARBA" id="ARBA00051243"/>
    </source>
</evidence>
<feature type="compositionally biased region" description="Polar residues" evidence="15">
    <location>
        <begin position="408"/>
        <end position="422"/>
    </location>
</feature>
<dbReference type="GO" id="GO:0022008">
    <property type="term" value="P:neurogenesis"/>
    <property type="evidence" value="ECO:0007669"/>
    <property type="project" value="TreeGrafter"/>
</dbReference>
<keyword evidence="11" id="KW-0829">Tyrosine-protein kinase</keyword>
<dbReference type="GO" id="GO:0009925">
    <property type="term" value="C:basal plasma membrane"/>
    <property type="evidence" value="ECO:0007669"/>
    <property type="project" value="TreeGrafter"/>
</dbReference>
<protein>
    <recommendedName>
        <fullName evidence="2">receptor protein-tyrosine kinase</fullName>
        <ecNumber evidence="2">2.7.10.1</ecNumber>
    </recommendedName>
</protein>
<dbReference type="Pfam" id="PF00757">
    <property type="entry name" value="Furin-like"/>
    <property type="match status" value="1"/>
</dbReference>
<keyword evidence="13" id="KW-0325">Glycoprotein</keyword>
<dbReference type="GO" id="GO:0008284">
    <property type="term" value="P:positive regulation of cell population proliferation"/>
    <property type="evidence" value="ECO:0007669"/>
    <property type="project" value="TreeGrafter"/>
</dbReference>
<dbReference type="Pfam" id="PF07714">
    <property type="entry name" value="PK_Tyr_Ser-Thr"/>
    <property type="match status" value="1"/>
</dbReference>
<keyword evidence="9 16" id="KW-1133">Transmembrane helix</keyword>
<keyword evidence="18" id="KW-1185">Reference proteome</keyword>
<organism evidence="18 19">
    <name type="scientific">Trichobilharzia regenti</name>
    <name type="common">Nasal bird schistosome</name>
    <dbReference type="NCBI Taxonomy" id="157069"/>
    <lineage>
        <taxon>Eukaryota</taxon>
        <taxon>Metazoa</taxon>
        <taxon>Spiralia</taxon>
        <taxon>Lophotrochozoa</taxon>
        <taxon>Platyhelminthes</taxon>
        <taxon>Trematoda</taxon>
        <taxon>Digenea</taxon>
        <taxon>Strigeidida</taxon>
        <taxon>Schistosomatoidea</taxon>
        <taxon>Schistosomatidae</taxon>
        <taxon>Trichobilharzia</taxon>
    </lineage>
</organism>
<dbReference type="Pfam" id="PF01030">
    <property type="entry name" value="Recep_L_domain"/>
    <property type="match status" value="2"/>
</dbReference>
<dbReference type="PROSITE" id="PS50011">
    <property type="entry name" value="PROTEIN_KINASE_DOM"/>
    <property type="match status" value="1"/>
</dbReference>
<keyword evidence="5 16" id="KW-0812">Transmembrane</keyword>
<evidence type="ECO:0000256" key="15">
    <source>
        <dbReference type="SAM" id="MobiDB-lite"/>
    </source>
</evidence>
<evidence type="ECO:0000256" key="3">
    <source>
        <dbReference type="ARBA" id="ARBA00022553"/>
    </source>
</evidence>
<evidence type="ECO:0000313" key="18">
    <source>
        <dbReference type="Proteomes" id="UP000050795"/>
    </source>
</evidence>
<evidence type="ECO:0000259" key="17">
    <source>
        <dbReference type="PROSITE" id="PS50011"/>
    </source>
</evidence>
<accession>A0AA85IPQ6</accession>
<dbReference type="CDD" id="cd00064">
    <property type="entry name" value="FU"/>
    <property type="match status" value="5"/>
</dbReference>
<feature type="region of interest" description="Disordered" evidence="15">
    <location>
        <begin position="380"/>
        <end position="507"/>
    </location>
</feature>
<dbReference type="EC" id="2.7.10.1" evidence="2"/>
<dbReference type="InterPro" id="IPR036941">
    <property type="entry name" value="Rcpt_L-dom_sf"/>
</dbReference>
<feature type="compositionally biased region" description="Low complexity" evidence="15">
    <location>
        <begin position="384"/>
        <end position="407"/>
    </location>
</feature>
<dbReference type="InterPro" id="IPR006211">
    <property type="entry name" value="Furin-like_Cys-rich_dom"/>
</dbReference>
<feature type="transmembrane region" description="Helical" evidence="16">
    <location>
        <begin position="1650"/>
        <end position="1675"/>
    </location>
</feature>
<dbReference type="PANTHER" id="PTHR24416:SF566">
    <property type="entry name" value="EPIDERMAL GROWTH FACTOR RECEPTOR"/>
    <property type="match status" value="1"/>
</dbReference>
<dbReference type="Proteomes" id="UP000050795">
    <property type="component" value="Unassembled WGS sequence"/>
</dbReference>
<evidence type="ECO:0000256" key="6">
    <source>
        <dbReference type="ARBA" id="ARBA00022741"/>
    </source>
</evidence>
<reference evidence="19" key="2">
    <citation type="submission" date="2023-11" db="UniProtKB">
        <authorList>
            <consortium name="WormBaseParasite"/>
        </authorList>
    </citation>
    <scope>IDENTIFICATION</scope>
</reference>
<dbReference type="FunFam" id="1.10.510.10:FF:000027">
    <property type="entry name" value="Receptor protein-tyrosine kinase"/>
    <property type="match status" value="1"/>
</dbReference>
<dbReference type="InterPro" id="IPR020635">
    <property type="entry name" value="Tyr_kinase_cat_dom"/>
</dbReference>
<feature type="compositionally biased region" description="Polar residues" evidence="15">
    <location>
        <begin position="497"/>
        <end position="507"/>
    </location>
</feature>
<dbReference type="GO" id="GO:0043235">
    <property type="term" value="C:receptor complex"/>
    <property type="evidence" value="ECO:0007669"/>
    <property type="project" value="TreeGrafter"/>
</dbReference>
<dbReference type="GO" id="GO:0004714">
    <property type="term" value="F:transmembrane receptor protein tyrosine kinase activity"/>
    <property type="evidence" value="ECO:0007669"/>
    <property type="project" value="UniProtKB-EC"/>
</dbReference>
<dbReference type="InterPro" id="IPR001245">
    <property type="entry name" value="Ser-Thr/Tyr_kinase_cat_dom"/>
</dbReference>
<proteinExistence type="predicted"/>
<evidence type="ECO:0000256" key="4">
    <source>
        <dbReference type="ARBA" id="ARBA00022679"/>
    </source>
</evidence>
<dbReference type="Gene3D" id="1.10.510.10">
    <property type="entry name" value="Transferase(Phosphotransferase) domain 1"/>
    <property type="match status" value="1"/>
</dbReference>
<dbReference type="InterPro" id="IPR006212">
    <property type="entry name" value="Furin_repeat"/>
</dbReference>
<dbReference type="GO" id="GO:0005524">
    <property type="term" value="F:ATP binding"/>
    <property type="evidence" value="ECO:0007669"/>
    <property type="project" value="UniProtKB-KW"/>
</dbReference>
<feature type="compositionally biased region" description="Acidic residues" evidence="15">
    <location>
        <begin position="127"/>
        <end position="139"/>
    </location>
</feature>
<dbReference type="InterPro" id="IPR009030">
    <property type="entry name" value="Growth_fac_rcpt_cys_sf"/>
</dbReference>